<keyword evidence="5 9" id="KW-0805">Transcription regulation</keyword>
<dbReference type="OrthoDB" id="440324at2759"/>
<organism evidence="12 13">
    <name type="scientific">Serendipita indica (strain DSM 11827)</name>
    <name type="common">Root endophyte fungus</name>
    <name type="synonym">Piriformospora indica</name>
    <dbReference type="NCBI Taxonomy" id="1109443"/>
    <lineage>
        <taxon>Eukaryota</taxon>
        <taxon>Fungi</taxon>
        <taxon>Dikarya</taxon>
        <taxon>Basidiomycota</taxon>
        <taxon>Agaricomycotina</taxon>
        <taxon>Agaricomycetes</taxon>
        <taxon>Sebacinales</taxon>
        <taxon>Serendipitaceae</taxon>
        <taxon>Serendipita</taxon>
    </lineage>
</organism>
<sequence>MASASSTTTTSANTATKKATTASGSTAPAANSEATTSAVAATTGVDLSDPKTSYENAKKDLIQAIQRRKQLDKQLVQVETQIFNAEGQYIAETAGTGGNIIHGFENYLKSASTNRKRVDVAEIDRVFSQSSITYRKSLDMAEDSSSLEDGIAATHVTNAAGITTVTLTPATRTQEAQTKRDRDRAYQRKKRASMRQSTISDEEMPKKRRKFVED</sequence>
<gene>
    <name evidence="12" type="ORF">PIIN_01468</name>
</gene>
<evidence type="ECO:0000256" key="6">
    <source>
        <dbReference type="ARBA" id="ARBA00023054"/>
    </source>
</evidence>
<keyword evidence="4 9" id="KW-0156">Chromatin regulator</keyword>
<keyword evidence="8 9" id="KW-0539">Nucleus</keyword>
<dbReference type="AlphaFoldDB" id="G4T8J1"/>
<name>G4T8J1_SERID</name>
<comment type="subunit">
    <text evidence="9">Component of the NuA4 histone acetyltransferase complex.</text>
</comment>
<dbReference type="OMA" id="IWMADSA"/>
<dbReference type="GO" id="GO:0035267">
    <property type="term" value="C:NuA4 histone acetyltransferase complex"/>
    <property type="evidence" value="ECO:0007669"/>
    <property type="project" value="UniProtKB-UniRule"/>
</dbReference>
<comment type="subcellular location">
    <subcellularLocation>
        <location evidence="1 9">Nucleus</location>
    </subcellularLocation>
</comment>
<dbReference type="eggNOG" id="KOG3856">
    <property type="taxonomic scope" value="Eukaryota"/>
</dbReference>
<evidence type="ECO:0000256" key="5">
    <source>
        <dbReference type="ARBA" id="ARBA00023015"/>
    </source>
</evidence>
<dbReference type="Proteomes" id="UP000007148">
    <property type="component" value="Unassembled WGS sequence"/>
</dbReference>
<feature type="region of interest" description="Disordered" evidence="11">
    <location>
        <begin position="1"/>
        <end position="52"/>
    </location>
</feature>
<keyword evidence="9" id="KW-0234">DNA repair</keyword>
<feature type="compositionally biased region" description="Low complexity" evidence="11">
    <location>
        <begin position="1"/>
        <end position="43"/>
    </location>
</feature>
<evidence type="ECO:0000256" key="10">
    <source>
        <dbReference type="SAM" id="Coils"/>
    </source>
</evidence>
<reference evidence="12 13" key="1">
    <citation type="journal article" date="2011" name="PLoS Pathog.">
        <title>Endophytic Life Strategies Decoded by Genome and Transcriptome Analyses of the Mutualistic Root Symbiont Piriformospora indica.</title>
        <authorList>
            <person name="Zuccaro A."/>
            <person name="Lahrmann U."/>
            <person name="Guldener U."/>
            <person name="Langen G."/>
            <person name="Pfiffi S."/>
            <person name="Biedenkopf D."/>
            <person name="Wong P."/>
            <person name="Samans B."/>
            <person name="Grimm C."/>
            <person name="Basiewicz M."/>
            <person name="Murat C."/>
            <person name="Martin F."/>
            <person name="Kogel K.H."/>
        </authorList>
    </citation>
    <scope>NUCLEOTIDE SEQUENCE [LARGE SCALE GENOMIC DNA]</scope>
    <source>
        <strain evidence="12 13">DSM 11827</strain>
    </source>
</reference>
<keyword evidence="7 9" id="KW-0804">Transcription</keyword>
<evidence type="ECO:0000256" key="4">
    <source>
        <dbReference type="ARBA" id="ARBA00022853"/>
    </source>
</evidence>
<evidence type="ECO:0000256" key="11">
    <source>
        <dbReference type="SAM" id="MobiDB-lite"/>
    </source>
</evidence>
<dbReference type="STRING" id="1109443.G4T8J1"/>
<dbReference type="GO" id="GO:0006281">
    <property type="term" value="P:DNA repair"/>
    <property type="evidence" value="ECO:0007669"/>
    <property type="project" value="UniProtKB-UniRule"/>
</dbReference>
<dbReference type="PANTHER" id="PTHR13476">
    <property type="entry name" value="CHROMATIN MODIFICATION-RELATED PROTEIN MEAF6"/>
    <property type="match status" value="1"/>
</dbReference>
<evidence type="ECO:0000256" key="1">
    <source>
        <dbReference type="ARBA" id="ARBA00004123"/>
    </source>
</evidence>
<dbReference type="GO" id="GO:0005634">
    <property type="term" value="C:nucleus"/>
    <property type="evidence" value="ECO:0007669"/>
    <property type="project" value="UniProtKB-SubCell"/>
</dbReference>
<dbReference type="Pfam" id="PF09340">
    <property type="entry name" value="NuA4"/>
    <property type="match status" value="1"/>
</dbReference>
<evidence type="ECO:0000256" key="7">
    <source>
        <dbReference type="ARBA" id="ARBA00023163"/>
    </source>
</evidence>
<dbReference type="InterPro" id="IPR015418">
    <property type="entry name" value="Eaf6"/>
</dbReference>
<dbReference type="InParanoid" id="G4T8J1"/>
<feature type="coiled-coil region" evidence="10">
    <location>
        <begin position="54"/>
        <end position="88"/>
    </location>
</feature>
<keyword evidence="9" id="KW-0227">DNA damage</keyword>
<evidence type="ECO:0000313" key="12">
    <source>
        <dbReference type="EMBL" id="CCA67639.1"/>
    </source>
</evidence>
<feature type="compositionally biased region" description="Basic and acidic residues" evidence="11">
    <location>
        <begin position="177"/>
        <end position="186"/>
    </location>
</feature>
<dbReference type="EMBL" id="CAFZ01000017">
    <property type="protein sequence ID" value="CCA67639.1"/>
    <property type="molecule type" value="Genomic_DNA"/>
</dbReference>
<evidence type="ECO:0000313" key="13">
    <source>
        <dbReference type="Proteomes" id="UP000007148"/>
    </source>
</evidence>
<accession>G4T8J1</accession>
<protein>
    <recommendedName>
        <fullName evidence="3 9">Chromatin modification-related protein EAF6</fullName>
    </recommendedName>
</protein>
<evidence type="ECO:0000256" key="8">
    <source>
        <dbReference type="ARBA" id="ARBA00023242"/>
    </source>
</evidence>
<comment type="caution">
    <text evidence="12">The sequence shown here is derived from an EMBL/GenBank/DDBJ whole genome shotgun (WGS) entry which is preliminary data.</text>
</comment>
<dbReference type="FunCoup" id="G4T8J1">
    <property type="interactions" value="240"/>
</dbReference>
<evidence type="ECO:0000256" key="3">
    <source>
        <dbReference type="ARBA" id="ARBA00018504"/>
    </source>
</evidence>
<dbReference type="HOGENOM" id="CLU_112128_0_0_1"/>
<comment type="function">
    <text evidence="9">Component of the NuA4 histone acetyltransferase complex which is involved in transcriptional activation of selected genes principally by acetylation of nucleosomal histone H4 and H2A. The NuA4 complex is also involved in DNA repair.</text>
</comment>
<proteinExistence type="inferred from homology"/>
<keyword evidence="13" id="KW-1185">Reference proteome</keyword>
<feature type="region of interest" description="Disordered" evidence="11">
    <location>
        <begin position="169"/>
        <end position="214"/>
    </location>
</feature>
<dbReference type="GO" id="GO:0006325">
    <property type="term" value="P:chromatin organization"/>
    <property type="evidence" value="ECO:0007669"/>
    <property type="project" value="UniProtKB-KW"/>
</dbReference>
<comment type="similarity">
    <text evidence="2 9">Belongs to the EAF6 family.</text>
</comment>
<evidence type="ECO:0000256" key="9">
    <source>
        <dbReference type="RuleBase" id="RU368022"/>
    </source>
</evidence>
<evidence type="ECO:0000256" key="2">
    <source>
        <dbReference type="ARBA" id="ARBA00010916"/>
    </source>
</evidence>
<keyword evidence="6 10" id="KW-0175">Coiled coil</keyword>